<comment type="caution">
    <text evidence="3">The sequence shown here is derived from an EMBL/GenBank/DDBJ whole genome shotgun (WGS) entry which is preliminary data.</text>
</comment>
<keyword evidence="2" id="KW-0812">Transmembrane</keyword>
<evidence type="ECO:0000256" key="2">
    <source>
        <dbReference type="SAM" id="Phobius"/>
    </source>
</evidence>
<keyword evidence="2" id="KW-0472">Membrane</keyword>
<accession>A0A5N6NES7</accession>
<name>A0A5N6NES7_9ASTR</name>
<evidence type="ECO:0000256" key="1">
    <source>
        <dbReference type="SAM" id="MobiDB-lite"/>
    </source>
</evidence>
<keyword evidence="2" id="KW-1133">Transmembrane helix</keyword>
<evidence type="ECO:0000313" key="3">
    <source>
        <dbReference type="EMBL" id="KAD4586352.1"/>
    </source>
</evidence>
<organism evidence="3 4">
    <name type="scientific">Mikania micrantha</name>
    <name type="common">bitter vine</name>
    <dbReference type="NCBI Taxonomy" id="192012"/>
    <lineage>
        <taxon>Eukaryota</taxon>
        <taxon>Viridiplantae</taxon>
        <taxon>Streptophyta</taxon>
        <taxon>Embryophyta</taxon>
        <taxon>Tracheophyta</taxon>
        <taxon>Spermatophyta</taxon>
        <taxon>Magnoliopsida</taxon>
        <taxon>eudicotyledons</taxon>
        <taxon>Gunneridae</taxon>
        <taxon>Pentapetalae</taxon>
        <taxon>asterids</taxon>
        <taxon>campanulids</taxon>
        <taxon>Asterales</taxon>
        <taxon>Asteraceae</taxon>
        <taxon>Asteroideae</taxon>
        <taxon>Heliantheae alliance</taxon>
        <taxon>Eupatorieae</taxon>
        <taxon>Mikania</taxon>
    </lineage>
</organism>
<gene>
    <name evidence="3" type="ORF">E3N88_23953</name>
</gene>
<feature type="region of interest" description="Disordered" evidence="1">
    <location>
        <begin position="1"/>
        <end position="22"/>
    </location>
</feature>
<keyword evidence="4" id="KW-1185">Reference proteome</keyword>
<protein>
    <submittedName>
        <fullName evidence="3">Uncharacterized protein</fullName>
    </submittedName>
</protein>
<reference evidence="3 4" key="1">
    <citation type="submission" date="2019-05" db="EMBL/GenBank/DDBJ databases">
        <title>Mikania micrantha, genome provides insights into the molecular mechanism of rapid growth.</title>
        <authorList>
            <person name="Liu B."/>
        </authorList>
    </citation>
    <scope>NUCLEOTIDE SEQUENCE [LARGE SCALE GENOMIC DNA]</scope>
    <source>
        <strain evidence="3">NLD-2019</strain>
        <tissue evidence="3">Leaf</tissue>
    </source>
</reference>
<sequence>MTDDGASTSAATAARRSSRSEPQFFQNQRELMAGYYASLLGRWDLEANYLGWLMGWWPWFYDLTHLFAHGWYGLKGGLGLLPMLYMKGKKSCGYLGIIVGTLSRLTQQKRDTLGLDIWVYLLNWCPCKGRGWSQHGLLYVDWCSIYTCIDSHAGALFVAIRGSAAACSTVVMQGLGWLSGSSFSAADGKGYNVGMAMGWSNSIDYEAMVDLWMCRMEVVVPHGELVGVMEASTYWAPLVWACEILWSLTDILGLMTWVPCLSSSMGMGNYWHQAILLLWVVVIRVHYVIPLSIYTIF</sequence>
<feature type="transmembrane region" description="Helical" evidence="2">
    <location>
        <begin position="270"/>
        <end position="289"/>
    </location>
</feature>
<dbReference type="EMBL" id="SZYD01000012">
    <property type="protein sequence ID" value="KAD4586352.1"/>
    <property type="molecule type" value="Genomic_DNA"/>
</dbReference>
<dbReference type="AlphaFoldDB" id="A0A5N6NES7"/>
<feature type="compositionally biased region" description="Low complexity" evidence="1">
    <location>
        <begin position="1"/>
        <end position="15"/>
    </location>
</feature>
<dbReference type="Proteomes" id="UP000326396">
    <property type="component" value="Linkage Group LG2"/>
</dbReference>
<evidence type="ECO:0000313" key="4">
    <source>
        <dbReference type="Proteomes" id="UP000326396"/>
    </source>
</evidence>
<proteinExistence type="predicted"/>